<keyword evidence="6 17" id="KW-0812">Transmembrane</keyword>
<gene>
    <name evidence="19" type="ORF">PV02_03440</name>
</gene>
<evidence type="ECO:0000259" key="18">
    <source>
        <dbReference type="PROSITE" id="PS51711"/>
    </source>
</evidence>
<dbReference type="GO" id="GO:0015093">
    <property type="term" value="F:ferrous iron transmembrane transporter activity"/>
    <property type="evidence" value="ECO:0007669"/>
    <property type="project" value="UniProtKB-UniRule"/>
</dbReference>
<keyword evidence="16" id="KW-0479">Metal-binding</keyword>
<dbReference type="InterPro" id="IPR011640">
    <property type="entry name" value="Fe2_transport_prot_B_C"/>
</dbReference>
<dbReference type="NCBIfam" id="TIGR00437">
    <property type="entry name" value="feoB"/>
    <property type="match status" value="1"/>
</dbReference>
<organism evidence="19 20">
    <name type="scientific">Methanolobus chelungpuianus</name>
    <dbReference type="NCBI Taxonomy" id="502115"/>
    <lineage>
        <taxon>Archaea</taxon>
        <taxon>Methanobacteriati</taxon>
        <taxon>Methanobacteriota</taxon>
        <taxon>Stenosarchaea group</taxon>
        <taxon>Methanomicrobia</taxon>
        <taxon>Methanosarcinales</taxon>
        <taxon>Methanosarcinaceae</taxon>
        <taxon>Methanolobus</taxon>
    </lineage>
</organism>
<feature type="binding site" evidence="16">
    <location>
        <position position="26"/>
    </location>
    <ligand>
        <name>Mg(2+)</name>
        <dbReference type="ChEBI" id="CHEBI:18420"/>
        <label>2</label>
    </ligand>
</feature>
<dbReference type="Proteomes" id="UP001206983">
    <property type="component" value="Unassembled WGS sequence"/>
</dbReference>
<evidence type="ECO:0000256" key="12">
    <source>
        <dbReference type="ARBA" id="ARBA00023136"/>
    </source>
</evidence>
<evidence type="ECO:0000256" key="15">
    <source>
        <dbReference type="PIRSR" id="PIRSR603373-1"/>
    </source>
</evidence>
<feature type="binding site" evidence="15">
    <location>
        <begin position="118"/>
        <end position="121"/>
    </location>
    <ligand>
        <name>GTP</name>
        <dbReference type="ChEBI" id="CHEBI:37565"/>
        <label>1</label>
    </ligand>
</feature>
<evidence type="ECO:0000256" key="14">
    <source>
        <dbReference type="NCBIfam" id="TIGR00437"/>
    </source>
</evidence>
<keyword evidence="20" id="KW-1185">Reference proteome</keyword>
<dbReference type="FunFam" id="3.40.50.300:FF:000426">
    <property type="entry name" value="Ferrous iron transport protein B"/>
    <property type="match status" value="1"/>
</dbReference>
<dbReference type="InterPro" id="IPR003373">
    <property type="entry name" value="Fe2_transport_prot-B"/>
</dbReference>
<comment type="caution">
    <text evidence="19">The sequence shown here is derived from an EMBL/GenBank/DDBJ whole genome shotgun (WGS) entry which is preliminary data.</text>
</comment>
<dbReference type="SUPFAM" id="SSF52540">
    <property type="entry name" value="P-loop containing nucleoside triphosphate hydrolases"/>
    <property type="match status" value="1"/>
</dbReference>
<dbReference type="InterPro" id="IPR027417">
    <property type="entry name" value="P-loop_NTPase"/>
</dbReference>
<keyword evidence="11 15" id="KW-0342">GTP-binding</keyword>
<evidence type="ECO:0000256" key="5">
    <source>
        <dbReference type="ARBA" id="ARBA00022519"/>
    </source>
</evidence>
<keyword evidence="4" id="KW-0410">Iron transport</keyword>
<dbReference type="Pfam" id="PF02421">
    <property type="entry name" value="FeoB_N"/>
    <property type="match status" value="1"/>
</dbReference>
<dbReference type="InterPro" id="IPR041069">
    <property type="entry name" value="FeoB_Cyto"/>
</dbReference>
<feature type="transmembrane region" description="Helical" evidence="17">
    <location>
        <begin position="450"/>
        <end position="470"/>
    </location>
</feature>
<comment type="subcellular location">
    <subcellularLocation>
        <location evidence="1">Cell inner membrane</location>
        <topology evidence="1">Multi-pass membrane protein</topology>
    </subcellularLocation>
</comment>
<dbReference type="InterPro" id="IPR006073">
    <property type="entry name" value="GTP-bd"/>
</dbReference>
<keyword evidence="10" id="KW-0406">Ion transport</keyword>
<proteinExistence type="predicted"/>
<keyword evidence="9" id="KW-0408">Iron</keyword>
<dbReference type="AlphaFoldDB" id="A0AAE3KWI4"/>
<feature type="binding site" evidence="16">
    <location>
        <position position="23"/>
    </location>
    <ligand>
        <name>Mg(2+)</name>
        <dbReference type="ChEBI" id="CHEBI:18420"/>
        <label>2</label>
    </ligand>
</feature>
<feature type="transmembrane region" description="Helical" evidence="17">
    <location>
        <begin position="606"/>
        <end position="628"/>
    </location>
</feature>
<dbReference type="NCBIfam" id="TIGR00231">
    <property type="entry name" value="small_GTP"/>
    <property type="match status" value="1"/>
</dbReference>
<dbReference type="InterPro" id="IPR050860">
    <property type="entry name" value="FeoB_GTPase"/>
</dbReference>
<protein>
    <recommendedName>
        <fullName evidence="13 14">Ferrous iron transport protein B</fullName>
    </recommendedName>
</protein>
<evidence type="ECO:0000256" key="9">
    <source>
        <dbReference type="ARBA" id="ARBA00023004"/>
    </source>
</evidence>
<dbReference type="Pfam" id="PF17910">
    <property type="entry name" value="FeoB_Cyto"/>
    <property type="match status" value="1"/>
</dbReference>
<dbReference type="CDD" id="cd01879">
    <property type="entry name" value="FeoB"/>
    <property type="match status" value="1"/>
</dbReference>
<evidence type="ECO:0000256" key="2">
    <source>
        <dbReference type="ARBA" id="ARBA00022448"/>
    </source>
</evidence>
<dbReference type="InterPro" id="IPR005225">
    <property type="entry name" value="Small_GTP-bd"/>
</dbReference>
<evidence type="ECO:0000256" key="17">
    <source>
        <dbReference type="SAM" id="Phobius"/>
    </source>
</evidence>
<keyword evidence="2" id="KW-0813">Transport</keyword>
<dbReference type="GO" id="GO:0005886">
    <property type="term" value="C:plasma membrane"/>
    <property type="evidence" value="ECO:0007669"/>
    <property type="project" value="UniProtKB-SubCell"/>
</dbReference>
<evidence type="ECO:0000256" key="1">
    <source>
        <dbReference type="ARBA" id="ARBA00004429"/>
    </source>
</evidence>
<dbReference type="InterPro" id="IPR011642">
    <property type="entry name" value="Gate_dom"/>
</dbReference>
<dbReference type="RefSeq" id="WP_256621967.1">
    <property type="nucleotide sequence ID" value="NZ_JTEO01000002.1"/>
</dbReference>
<feature type="transmembrane region" description="Helical" evidence="17">
    <location>
        <begin position="512"/>
        <end position="529"/>
    </location>
</feature>
<dbReference type="Pfam" id="PF07670">
    <property type="entry name" value="Gate"/>
    <property type="match status" value="2"/>
</dbReference>
<dbReference type="Gene3D" id="3.40.50.300">
    <property type="entry name" value="P-loop containing nucleotide triphosphate hydrolases"/>
    <property type="match status" value="1"/>
</dbReference>
<dbReference type="Gene3D" id="1.10.287.1770">
    <property type="match status" value="1"/>
</dbReference>
<dbReference type="InterPro" id="IPR030389">
    <property type="entry name" value="G_FEOB_dom"/>
</dbReference>
<feature type="transmembrane region" description="Helical" evidence="17">
    <location>
        <begin position="418"/>
        <end position="444"/>
    </location>
</feature>
<feature type="binding site" evidence="15">
    <location>
        <begin position="58"/>
        <end position="61"/>
    </location>
    <ligand>
        <name>GTP</name>
        <dbReference type="ChEBI" id="CHEBI:37565"/>
        <label>1</label>
    </ligand>
</feature>
<name>A0AAE3KWI4_9EURY</name>
<keyword evidence="16" id="KW-0460">Magnesium</keyword>
<dbReference type="PRINTS" id="PR00326">
    <property type="entry name" value="GTP1OBG"/>
</dbReference>
<keyword evidence="5" id="KW-0997">Cell inner membrane</keyword>
<dbReference type="PROSITE" id="PS51711">
    <property type="entry name" value="G_FEOB"/>
    <property type="match status" value="1"/>
</dbReference>
<sequence length="665" mass="73516">MENRKIRVALAGNPNVGKTTLFNAITGSRQHVGNWPGVTVEKKTGVRTYRGYEIEVTDLPGTYSLTAYSMDEIVARDYIIEEKPDIVIQIVDASNLERNLYLTTQLMELETEMIIALNMCDLALERGDKLYINKMQEILAAPVVQTVASKDVGINELLDRVIEQKHDEKYHGREIGYGDLIESKVLEIEKILLTDPELTKKYPMRWMSIRLLEGDSNVRAKIEKSTAAGAISELLASIDQEEYEAEIADKRYVAINAIFPQICTRCNVRLTKSDMIDRVLTNKYLGIPIFLALMWGAFELTFAFATPFTDMIERAFVWLAINVSSGLEPGWLASLLGDGIIGGVGAVLTFVPNIFILFFLLSLLEGSGYLARAAFIMDRLMYKIGMHGKSFIPLLMGFGCNVPAIMATRSIEDEKDRLITLLVVPFVSCGARLPIYILLAGAFFGRQAGTVVFFMYILGIVIAVTSAKLLRTTIIKGRPAPFIMEMPPYRVPTLRASVVHMWDNGAMYIKKAGTVILLGVVIIWSLASFPWGTEYGSEESYVGMLGHLFAPLLEPLGFDWRITIALVFGLVAKEIVVASMGVLYGVGDNPEALTASLVADPSISALSALSLMVFSLLYMPCVATLGVIKKETGSWKWTAFALAYGVAVAWIMAFLVYQGGRLLGY</sequence>
<evidence type="ECO:0000256" key="11">
    <source>
        <dbReference type="ARBA" id="ARBA00023134"/>
    </source>
</evidence>
<evidence type="ECO:0000256" key="7">
    <source>
        <dbReference type="ARBA" id="ARBA00022741"/>
    </source>
</evidence>
<feature type="transmembrane region" description="Helical" evidence="17">
    <location>
        <begin position="284"/>
        <end position="309"/>
    </location>
</feature>
<evidence type="ECO:0000256" key="16">
    <source>
        <dbReference type="PIRSR" id="PIRSR603373-2"/>
    </source>
</evidence>
<accession>A0AAE3KWI4</accession>
<keyword evidence="8 17" id="KW-1133">Transmembrane helix</keyword>
<feature type="binding site" evidence="15">
    <location>
        <begin position="37"/>
        <end position="41"/>
    </location>
    <ligand>
        <name>GTP</name>
        <dbReference type="ChEBI" id="CHEBI:37565"/>
        <label>1</label>
    </ligand>
</feature>
<keyword evidence="12 17" id="KW-0472">Membrane</keyword>
<evidence type="ECO:0000256" key="6">
    <source>
        <dbReference type="ARBA" id="ARBA00022692"/>
    </source>
</evidence>
<dbReference type="PANTHER" id="PTHR43185:SF1">
    <property type="entry name" value="FE(2+) TRANSPORTER FEOB"/>
    <property type="match status" value="1"/>
</dbReference>
<feature type="binding site" evidence="16">
    <location>
        <position position="24"/>
    </location>
    <ligand>
        <name>Mg(2+)</name>
        <dbReference type="ChEBI" id="CHEBI:18420"/>
        <label>2</label>
    </ligand>
</feature>
<evidence type="ECO:0000256" key="8">
    <source>
        <dbReference type="ARBA" id="ARBA00022989"/>
    </source>
</evidence>
<evidence type="ECO:0000256" key="13">
    <source>
        <dbReference type="ARBA" id="ARBA00031200"/>
    </source>
</evidence>
<keyword evidence="3" id="KW-1003">Cell membrane</keyword>
<feature type="transmembrane region" description="Helical" evidence="17">
    <location>
        <begin position="565"/>
        <end position="586"/>
    </location>
</feature>
<feature type="domain" description="FeoB-type G" evidence="18">
    <location>
        <begin position="5"/>
        <end position="167"/>
    </location>
</feature>
<evidence type="ECO:0000256" key="10">
    <source>
        <dbReference type="ARBA" id="ARBA00023065"/>
    </source>
</evidence>
<evidence type="ECO:0000256" key="3">
    <source>
        <dbReference type="ARBA" id="ARBA00022475"/>
    </source>
</evidence>
<dbReference type="GO" id="GO:0005525">
    <property type="term" value="F:GTP binding"/>
    <property type="evidence" value="ECO:0007669"/>
    <property type="project" value="UniProtKB-KW"/>
</dbReference>
<dbReference type="Pfam" id="PF07664">
    <property type="entry name" value="FeoB_C"/>
    <property type="match status" value="1"/>
</dbReference>
<keyword evidence="7 15" id="KW-0547">Nucleotide-binding</keyword>
<reference evidence="19 20" key="1">
    <citation type="journal article" date="2011" name="Appl. Environ. Microbiol.">
        <title>Methanogenic archaea isolated from Taiwan's Chelungpu fault.</title>
        <authorList>
            <person name="Wu S.Y."/>
            <person name="Lai M.C."/>
        </authorList>
    </citation>
    <scope>NUCLEOTIDE SEQUENCE [LARGE SCALE GENOMIC DNA]</scope>
    <source>
        <strain evidence="19 20">St545Mb</strain>
    </source>
</reference>
<feature type="transmembrane region" description="Helical" evidence="17">
    <location>
        <begin position="340"/>
        <end position="364"/>
    </location>
</feature>
<evidence type="ECO:0000313" key="20">
    <source>
        <dbReference type="Proteomes" id="UP001206983"/>
    </source>
</evidence>
<feature type="transmembrane region" description="Helical" evidence="17">
    <location>
        <begin position="384"/>
        <end position="406"/>
    </location>
</feature>
<feature type="binding site" evidence="16">
    <location>
        <position position="27"/>
    </location>
    <ligand>
        <name>Mg(2+)</name>
        <dbReference type="ChEBI" id="CHEBI:18420"/>
        <label>2</label>
    </ligand>
</feature>
<feature type="binding site" evidence="15">
    <location>
        <begin position="12"/>
        <end position="19"/>
    </location>
    <ligand>
        <name>GTP</name>
        <dbReference type="ChEBI" id="CHEBI:37565"/>
        <label>1</label>
    </ligand>
</feature>
<feature type="transmembrane region" description="Helical" evidence="17">
    <location>
        <begin position="640"/>
        <end position="660"/>
    </location>
</feature>
<dbReference type="GO" id="GO:0046872">
    <property type="term" value="F:metal ion binding"/>
    <property type="evidence" value="ECO:0007669"/>
    <property type="project" value="UniProtKB-KW"/>
</dbReference>
<dbReference type="PANTHER" id="PTHR43185">
    <property type="entry name" value="FERROUS IRON TRANSPORT PROTEIN B"/>
    <property type="match status" value="1"/>
</dbReference>
<evidence type="ECO:0000256" key="4">
    <source>
        <dbReference type="ARBA" id="ARBA00022496"/>
    </source>
</evidence>
<evidence type="ECO:0000313" key="19">
    <source>
        <dbReference type="EMBL" id="MCQ6962197.1"/>
    </source>
</evidence>
<dbReference type="EMBL" id="JTEO01000002">
    <property type="protein sequence ID" value="MCQ6962197.1"/>
    <property type="molecule type" value="Genomic_DNA"/>
</dbReference>